<comment type="caution">
    <text evidence="2">The sequence shown here is derived from an EMBL/GenBank/DDBJ whole genome shotgun (WGS) entry which is preliminary data.</text>
</comment>
<evidence type="ECO:0000259" key="1">
    <source>
        <dbReference type="Pfam" id="PF00155"/>
    </source>
</evidence>
<evidence type="ECO:0000313" key="3">
    <source>
        <dbReference type="Proteomes" id="UP000774617"/>
    </source>
</evidence>
<organism evidence="2 3">
    <name type="scientific">Macrophomina phaseolina</name>
    <dbReference type="NCBI Taxonomy" id="35725"/>
    <lineage>
        <taxon>Eukaryota</taxon>
        <taxon>Fungi</taxon>
        <taxon>Dikarya</taxon>
        <taxon>Ascomycota</taxon>
        <taxon>Pezizomycotina</taxon>
        <taxon>Dothideomycetes</taxon>
        <taxon>Dothideomycetes incertae sedis</taxon>
        <taxon>Botryosphaeriales</taxon>
        <taxon>Botryosphaeriaceae</taxon>
        <taxon>Macrophomina</taxon>
    </lineage>
</organism>
<protein>
    <submittedName>
        <fullName evidence="2">Pyridoxal phosphate-dependent transferase</fullName>
    </submittedName>
</protein>
<keyword evidence="2" id="KW-0808">Transferase</keyword>
<dbReference type="SUPFAM" id="SSF53383">
    <property type="entry name" value="PLP-dependent transferases"/>
    <property type="match status" value="1"/>
</dbReference>
<dbReference type="GO" id="GO:0016740">
    <property type="term" value="F:transferase activity"/>
    <property type="evidence" value="ECO:0007669"/>
    <property type="project" value="UniProtKB-KW"/>
</dbReference>
<dbReference type="EMBL" id="JAGTJR010000014">
    <property type="protein sequence ID" value="KAH7049398.1"/>
    <property type="molecule type" value="Genomic_DNA"/>
</dbReference>
<dbReference type="PANTHER" id="PTHR42858:SF1">
    <property type="entry name" value="LD15494P"/>
    <property type="match status" value="1"/>
</dbReference>
<proteinExistence type="predicted"/>
<dbReference type="Proteomes" id="UP000774617">
    <property type="component" value="Unassembled WGS sequence"/>
</dbReference>
<feature type="domain" description="Aminotransferase class I/classII large" evidence="1">
    <location>
        <begin position="143"/>
        <end position="398"/>
    </location>
</feature>
<dbReference type="PANTHER" id="PTHR42858">
    <property type="entry name" value="AMINOTRANSFERASE"/>
    <property type="match status" value="1"/>
</dbReference>
<dbReference type="InterPro" id="IPR015424">
    <property type="entry name" value="PyrdxlP-dep_Trfase"/>
</dbReference>
<reference evidence="2 3" key="1">
    <citation type="journal article" date="2021" name="Nat. Commun.">
        <title>Genetic determinants of endophytism in the Arabidopsis root mycobiome.</title>
        <authorList>
            <person name="Mesny F."/>
            <person name="Miyauchi S."/>
            <person name="Thiergart T."/>
            <person name="Pickel B."/>
            <person name="Atanasova L."/>
            <person name="Karlsson M."/>
            <person name="Huettel B."/>
            <person name="Barry K.W."/>
            <person name="Haridas S."/>
            <person name="Chen C."/>
            <person name="Bauer D."/>
            <person name="Andreopoulos W."/>
            <person name="Pangilinan J."/>
            <person name="LaButti K."/>
            <person name="Riley R."/>
            <person name="Lipzen A."/>
            <person name="Clum A."/>
            <person name="Drula E."/>
            <person name="Henrissat B."/>
            <person name="Kohler A."/>
            <person name="Grigoriev I.V."/>
            <person name="Martin F.M."/>
            <person name="Hacquard S."/>
        </authorList>
    </citation>
    <scope>NUCLEOTIDE SEQUENCE [LARGE SCALE GENOMIC DNA]</scope>
    <source>
        <strain evidence="2 3">MPI-SDFR-AT-0080</strain>
    </source>
</reference>
<dbReference type="InterPro" id="IPR015421">
    <property type="entry name" value="PyrdxlP-dep_Trfase_major"/>
</dbReference>
<dbReference type="Gene3D" id="3.90.1150.10">
    <property type="entry name" value="Aspartate Aminotransferase, domain 1"/>
    <property type="match status" value="1"/>
</dbReference>
<dbReference type="CDD" id="cd00609">
    <property type="entry name" value="AAT_like"/>
    <property type="match status" value="1"/>
</dbReference>
<evidence type="ECO:0000313" key="2">
    <source>
        <dbReference type="EMBL" id="KAH7049398.1"/>
    </source>
</evidence>
<sequence>MRPSLDRIDLLAGFPAPDLHPVKLLKDAAAVALSEPLIYTPGLGYGPEEGYGPLRQSVAKWLTDVYQRPEPISAERICITGGASQNLACILHAGFRDERIKAIPGGDSITVGGIDLSFLEHAMEMAEKQRFGESCFPRKPSLPHRKFYKHVVYCVPTFSNPSGITMPQDTRESLVRLARKYDALVICDDVYDFLPTGMIDDEPGTLGVRPPQRIVDVDRDLDRGLGNGFGNVVSNASFSKIVGPGCRVGWAEGSERFIAGLSQAGATRSGGAPSQLMSTFINHLLANGSLQKHLQQILVPACAARYRMLESAIRSHLEPLRVSLDNADGGYFVWLKLPDPLTARAVAEKALEEENLVIGHGELFAVSSLDDGINHSDTVITRRIRLCFMWESKTNLEEGVVRLARTIRRILRE</sequence>
<name>A0ABQ8GCX6_9PEZI</name>
<dbReference type="Pfam" id="PF00155">
    <property type="entry name" value="Aminotran_1_2"/>
    <property type="match status" value="1"/>
</dbReference>
<dbReference type="InterPro" id="IPR004839">
    <property type="entry name" value="Aminotransferase_I/II_large"/>
</dbReference>
<accession>A0ABQ8GCX6</accession>
<gene>
    <name evidence="2" type="ORF">B0J12DRAFT_711138</name>
</gene>
<dbReference type="InterPro" id="IPR015422">
    <property type="entry name" value="PyrdxlP-dep_Trfase_small"/>
</dbReference>
<dbReference type="Gene3D" id="3.40.640.10">
    <property type="entry name" value="Type I PLP-dependent aspartate aminotransferase-like (Major domain)"/>
    <property type="match status" value="1"/>
</dbReference>
<keyword evidence="3" id="KW-1185">Reference proteome</keyword>